<dbReference type="InterPro" id="IPR036291">
    <property type="entry name" value="NAD(P)-bd_dom_sf"/>
</dbReference>
<dbReference type="AlphaFoldDB" id="D4Z0U1"/>
<dbReference type="InterPro" id="IPR002347">
    <property type="entry name" value="SDR_fam"/>
</dbReference>
<evidence type="ECO:0000259" key="3">
    <source>
        <dbReference type="SMART" id="SM00822"/>
    </source>
</evidence>
<dbReference type="GeneID" id="29273008"/>
<evidence type="ECO:0000313" key="4">
    <source>
        <dbReference type="EMBL" id="BAI96223.1"/>
    </source>
</evidence>
<dbReference type="SUPFAM" id="SSF51735">
    <property type="entry name" value="NAD(P)-binding Rossmann-fold domains"/>
    <property type="match status" value="1"/>
</dbReference>
<evidence type="ECO:0000256" key="1">
    <source>
        <dbReference type="ARBA" id="ARBA00023002"/>
    </source>
</evidence>
<dbReference type="KEGG" id="sjp:SJA_C1-13890"/>
<dbReference type="PROSITE" id="PS00061">
    <property type="entry name" value="ADH_SHORT"/>
    <property type="match status" value="1"/>
</dbReference>
<dbReference type="InterPro" id="IPR057326">
    <property type="entry name" value="KR_dom"/>
</dbReference>
<evidence type="ECO:0000256" key="2">
    <source>
        <dbReference type="RuleBase" id="RU000363"/>
    </source>
</evidence>
<dbReference type="PANTHER" id="PTHR43658:SF8">
    <property type="entry name" value="17-BETA-HYDROXYSTEROID DEHYDROGENASE 14-RELATED"/>
    <property type="match status" value="1"/>
</dbReference>
<dbReference type="eggNOG" id="COG1028">
    <property type="taxonomic scope" value="Bacteria"/>
</dbReference>
<dbReference type="Gene3D" id="3.40.50.720">
    <property type="entry name" value="NAD(P)-binding Rossmann-like Domain"/>
    <property type="match status" value="1"/>
</dbReference>
<dbReference type="PANTHER" id="PTHR43658">
    <property type="entry name" value="SHORT-CHAIN DEHYDROGENASE/REDUCTASE"/>
    <property type="match status" value="1"/>
</dbReference>
<dbReference type="Proteomes" id="UP000007753">
    <property type="component" value="Chromosome 1"/>
</dbReference>
<dbReference type="EMBL" id="AP010803">
    <property type="protein sequence ID" value="BAI96223.1"/>
    <property type="molecule type" value="Genomic_DNA"/>
</dbReference>
<dbReference type="RefSeq" id="WP_013039777.1">
    <property type="nucleotide sequence ID" value="NC_014006.1"/>
</dbReference>
<dbReference type="PRINTS" id="PR00081">
    <property type="entry name" value="GDHRDH"/>
</dbReference>
<accession>D4Z0U1</accession>
<name>D4Z0U1_SPHIU</name>
<dbReference type="HOGENOM" id="CLU_010194_42_0_5"/>
<gene>
    <name evidence="4" type="primary">fadB</name>
    <name evidence="4" type="ordered locus">SJA_C1-13890</name>
</gene>
<dbReference type="PRINTS" id="PR00080">
    <property type="entry name" value="SDRFAMILY"/>
</dbReference>
<comment type="similarity">
    <text evidence="2">Belongs to the short-chain dehydrogenases/reductases (SDR) family.</text>
</comment>
<dbReference type="STRING" id="452662.SJA_C1-13890"/>
<keyword evidence="1 4" id="KW-0560">Oxidoreductase</keyword>
<keyword evidence="5" id="KW-1185">Reference proteome</keyword>
<sequence>MKLQDKSVLITGAGSGLGFETCKILAAAGARVAGFDRDADALAGLAERIGTPLFTHALDVTDEEAVRLAVDRACEEFGAVHAVINCAGVGDAAKTVSRGEVFPSEVWHKVISINLTGTFNMVKYGALAMMRNEPDVETGERGVIVNTSSGAAKHGQMGQAAYAASKAGVLGLTLPVARDLAGDSIRVVAISPGLFDTAMVAGLPDKVRDALVQKMILFPNRMGTGAEFGALVQHIIENSYLNATSIDLDAGARMTNR</sequence>
<dbReference type="GO" id="GO:0003857">
    <property type="term" value="F:(3S)-3-hydroxyacyl-CoA dehydrogenase (NAD+) activity"/>
    <property type="evidence" value="ECO:0007669"/>
    <property type="project" value="UniProtKB-EC"/>
</dbReference>
<evidence type="ECO:0000313" key="5">
    <source>
        <dbReference type="Proteomes" id="UP000007753"/>
    </source>
</evidence>
<reference evidence="4 5" key="1">
    <citation type="journal article" date="2010" name="J. Bacteriol.">
        <title>Complete genome sequence of the representative gamma-hexachlorocyclohexane-degrading bacterium Sphingobium japonicum UT26.</title>
        <authorList>
            <person name="Nagata Y."/>
            <person name="Ohtsubo Y."/>
            <person name="Endo R."/>
            <person name="Ichikawa N."/>
            <person name="Ankai A."/>
            <person name="Oguchi A."/>
            <person name="Fukui S."/>
            <person name="Fujita N."/>
            <person name="Tsuda M."/>
        </authorList>
    </citation>
    <scope>NUCLEOTIDE SEQUENCE [LARGE SCALE GENOMIC DNA]</scope>
    <source>
        <strain evidence="5">DSM 16413 / CCM 7287 / MTCC 6362 / UT26 / NBRC 101211 / UT26S</strain>
    </source>
</reference>
<proteinExistence type="inferred from homology"/>
<protein>
    <submittedName>
        <fullName evidence="4">3-hydroxyacyl-CoA dehydrogenase</fullName>
        <ecNumber evidence="4">1.1.1.35</ecNumber>
    </submittedName>
</protein>
<dbReference type="EC" id="1.1.1.35" evidence="4"/>
<organism evidence="4 5">
    <name type="scientific">Sphingobium indicum (strain DSM 16413 / CCM 7287 / MTCC 6362 / UT26 / NBRC 101211 / UT26S)</name>
    <name type="common">Sphingobium japonicum</name>
    <dbReference type="NCBI Taxonomy" id="452662"/>
    <lineage>
        <taxon>Bacteria</taxon>
        <taxon>Pseudomonadati</taxon>
        <taxon>Pseudomonadota</taxon>
        <taxon>Alphaproteobacteria</taxon>
        <taxon>Sphingomonadales</taxon>
        <taxon>Sphingomonadaceae</taxon>
        <taxon>Sphingobium</taxon>
    </lineage>
</organism>
<dbReference type="SMART" id="SM00822">
    <property type="entry name" value="PKS_KR"/>
    <property type="match status" value="1"/>
</dbReference>
<feature type="domain" description="Ketoreductase" evidence="3">
    <location>
        <begin position="6"/>
        <end position="193"/>
    </location>
</feature>
<dbReference type="InterPro" id="IPR020904">
    <property type="entry name" value="Sc_DH/Rdtase_CS"/>
</dbReference>
<dbReference type="Pfam" id="PF00106">
    <property type="entry name" value="adh_short"/>
    <property type="match status" value="1"/>
</dbReference>